<dbReference type="InterPro" id="IPR050245">
    <property type="entry name" value="PrsA_foldase"/>
</dbReference>
<evidence type="ECO:0000256" key="1">
    <source>
        <dbReference type="ARBA" id="ARBA00000971"/>
    </source>
</evidence>
<dbReference type="InterPro" id="IPR046357">
    <property type="entry name" value="PPIase_dom_sf"/>
</dbReference>
<dbReference type="PROSITE" id="PS50198">
    <property type="entry name" value="PPIC_PPIASE_2"/>
    <property type="match status" value="1"/>
</dbReference>
<dbReference type="PANTHER" id="PTHR47245:SF1">
    <property type="entry name" value="FOLDASE PROTEIN PRSA"/>
    <property type="match status" value="1"/>
</dbReference>
<dbReference type="KEGG" id="str:Sterm_0091"/>
<dbReference type="RefSeq" id="WP_012859576.1">
    <property type="nucleotide sequence ID" value="NC_013517.1"/>
</dbReference>
<evidence type="ECO:0000256" key="2">
    <source>
        <dbReference type="ARBA" id="ARBA00013194"/>
    </source>
</evidence>
<keyword evidence="5 6" id="KW-0413">Isomerase</keyword>
<evidence type="ECO:0000256" key="6">
    <source>
        <dbReference type="PROSITE-ProRule" id="PRU00278"/>
    </source>
</evidence>
<dbReference type="Proteomes" id="UP000000845">
    <property type="component" value="Chromosome"/>
</dbReference>
<protein>
    <recommendedName>
        <fullName evidence="2">peptidylprolyl isomerase</fullName>
        <ecNumber evidence="2">5.2.1.8</ecNumber>
    </recommendedName>
</protein>
<dbReference type="PROSITE" id="PS51257">
    <property type="entry name" value="PROKAR_LIPOPROTEIN"/>
    <property type="match status" value="1"/>
</dbReference>
<dbReference type="eggNOG" id="COG0760">
    <property type="taxonomic scope" value="Bacteria"/>
</dbReference>
<feature type="domain" description="PpiC" evidence="7">
    <location>
        <begin position="146"/>
        <end position="245"/>
    </location>
</feature>
<reference evidence="9" key="1">
    <citation type="submission" date="2009-09" db="EMBL/GenBank/DDBJ databases">
        <title>The complete chromosome of Sebaldella termitidis ATCC 33386.</title>
        <authorList>
            <consortium name="US DOE Joint Genome Institute (JGI-PGF)"/>
            <person name="Lucas S."/>
            <person name="Copeland A."/>
            <person name="Lapidus A."/>
            <person name="Glavina del Rio T."/>
            <person name="Dalin E."/>
            <person name="Tice H."/>
            <person name="Bruce D."/>
            <person name="Goodwin L."/>
            <person name="Pitluck S."/>
            <person name="Kyrpides N."/>
            <person name="Mavromatis K."/>
            <person name="Ivanova N."/>
            <person name="Mikhailova N."/>
            <person name="Sims D."/>
            <person name="Meincke L."/>
            <person name="Brettin T."/>
            <person name="Detter J.C."/>
            <person name="Han C."/>
            <person name="Larimer F."/>
            <person name="Land M."/>
            <person name="Hauser L."/>
            <person name="Markowitz V."/>
            <person name="Cheng J.F."/>
            <person name="Hugenholtz P."/>
            <person name="Woyke T."/>
            <person name="Wu D."/>
            <person name="Eisen J.A."/>
        </authorList>
    </citation>
    <scope>NUCLEOTIDE SEQUENCE [LARGE SCALE GENOMIC DNA]</scope>
    <source>
        <strain evidence="9">ATCC 33386 / NCTC 11300</strain>
    </source>
</reference>
<proteinExistence type="predicted"/>
<dbReference type="EMBL" id="CP001739">
    <property type="protein sequence ID" value="ACZ06976.1"/>
    <property type="molecule type" value="Genomic_DNA"/>
</dbReference>
<dbReference type="HOGENOM" id="CLU_933171_0_0_0"/>
<dbReference type="Pfam" id="PF13616">
    <property type="entry name" value="Rotamase_3"/>
    <property type="match status" value="1"/>
</dbReference>
<evidence type="ECO:0000313" key="8">
    <source>
        <dbReference type="EMBL" id="ACZ06976.1"/>
    </source>
</evidence>
<evidence type="ECO:0000256" key="3">
    <source>
        <dbReference type="ARBA" id="ARBA00022729"/>
    </source>
</evidence>
<gene>
    <name evidence="8" type="ordered locus">Sterm_0091</name>
</gene>
<evidence type="ECO:0000259" key="7">
    <source>
        <dbReference type="PROSITE" id="PS50198"/>
    </source>
</evidence>
<dbReference type="EC" id="5.2.1.8" evidence="2"/>
<dbReference type="Gene3D" id="3.10.50.40">
    <property type="match status" value="1"/>
</dbReference>
<comment type="catalytic activity">
    <reaction evidence="1">
        <text>[protein]-peptidylproline (omega=180) = [protein]-peptidylproline (omega=0)</text>
        <dbReference type="Rhea" id="RHEA:16237"/>
        <dbReference type="Rhea" id="RHEA-COMP:10747"/>
        <dbReference type="Rhea" id="RHEA-COMP:10748"/>
        <dbReference type="ChEBI" id="CHEBI:83833"/>
        <dbReference type="ChEBI" id="CHEBI:83834"/>
        <dbReference type="EC" id="5.2.1.8"/>
    </reaction>
</comment>
<dbReference type="InterPro" id="IPR000297">
    <property type="entry name" value="PPIase_PpiC"/>
</dbReference>
<dbReference type="STRING" id="526218.Sterm_0091"/>
<name>D1AJR9_SEBTE</name>
<evidence type="ECO:0000256" key="5">
    <source>
        <dbReference type="ARBA" id="ARBA00023235"/>
    </source>
</evidence>
<keyword evidence="3" id="KW-0732">Signal</keyword>
<reference evidence="8 9" key="2">
    <citation type="journal article" date="2010" name="Stand. Genomic Sci.">
        <title>Complete genome sequence of Sebaldella termitidis type strain (NCTC 11300).</title>
        <authorList>
            <person name="Harmon-Smith M."/>
            <person name="Celia L."/>
            <person name="Chertkov O."/>
            <person name="Lapidus A."/>
            <person name="Copeland A."/>
            <person name="Glavina Del Rio T."/>
            <person name="Nolan M."/>
            <person name="Lucas S."/>
            <person name="Tice H."/>
            <person name="Cheng J.F."/>
            <person name="Han C."/>
            <person name="Detter J.C."/>
            <person name="Bruce D."/>
            <person name="Goodwin L."/>
            <person name="Pitluck S."/>
            <person name="Pati A."/>
            <person name="Liolios K."/>
            <person name="Ivanova N."/>
            <person name="Mavromatis K."/>
            <person name="Mikhailova N."/>
            <person name="Chen A."/>
            <person name="Palaniappan K."/>
            <person name="Land M."/>
            <person name="Hauser L."/>
            <person name="Chang Y.J."/>
            <person name="Jeffries C.D."/>
            <person name="Brettin T."/>
            <person name="Goker M."/>
            <person name="Beck B."/>
            <person name="Bristow J."/>
            <person name="Eisen J.A."/>
            <person name="Markowitz V."/>
            <person name="Hugenholtz P."/>
            <person name="Kyrpides N.C."/>
            <person name="Klenk H.P."/>
            <person name="Chen F."/>
        </authorList>
    </citation>
    <scope>NUCLEOTIDE SEQUENCE [LARGE SCALE GENOMIC DNA]</scope>
    <source>
        <strain evidence="9">ATCC 33386 / NCTC 11300</strain>
    </source>
</reference>
<dbReference type="PANTHER" id="PTHR47245">
    <property type="entry name" value="PEPTIDYLPROLYL ISOMERASE"/>
    <property type="match status" value="1"/>
</dbReference>
<evidence type="ECO:0000256" key="4">
    <source>
        <dbReference type="ARBA" id="ARBA00023110"/>
    </source>
</evidence>
<dbReference type="GO" id="GO:0003755">
    <property type="term" value="F:peptidyl-prolyl cis-trans isomerase activity"/>
    <property type="evidence" value="ECO:0007669"/>
    <property type="project" value="UniProtKB-KW"/>
</dbReference>
<sequence>MKKALAGLLILLGLVSCTGDSNRLTTGEVVFESKDKKVKVFKEEVDFVINQSMDPEMLDQVPKEQLDAQKKAIIKQLAFYKSIALSPEAAKLKATKDYKMALGLQEDTLLTGLFLKDKVKDIKVTDEETKKFYDDNKSAFTRQDNIADLQLIYLPYRSDDEKAQADRVLAEAKQNKDKFGDLAKQYSADKTSGANGGVTGPLPLDKLGADFAPIKDAAINGAVNEVAPNLVILGGDTAVIVKVNKKELKGEVVKYEDVQKNIAFQLKQKKIAEEQAKIEKEIVDKYDLNSIDQLKLEEKAADKDKK</sequence>
<organism evidence="8 9">
    <name type="scientific">Sebaldella termitidis (strain ATCC 33386 / NCTC 11300)</name>
    <dbReference type="NCBI Taxonomy" id="526218"/>
    <lineage>
        <taxon>Bacteria</taxon>
        <taxon>Fusobacteriati</taxon>
        <taxon>Fusobacteriota</taxon>
        <taxon>Fusobacteriia</taxon>
        <taxon>Fusobacteriales</taxon>
        <taxon>Leptotrichiaceae</taxon>
        <taxon>Sebaldella</taxon>
    </lineage>
</organism>
<accession>D1AJR9</accession>
<dbReference type="SUPFAM" id="SSF54534">
    <property type="entry name" value="FKBP-like"/>
    <property type="match status" value="1"/>
</dbReference>
<evidence type="ECO:0000313" key="9">
    <source>
        <dbReference type="Proteomes" id="UP000000845"/>
    </source>
</evidence>
<dbReference type="AlphaFoldDB" id="D1AJR9"/>
<keyword evidence="4 6" id="KW-0697">Rotamase</keyword>
<keyword evidence="9" id="KW-1185">Reference proteome</keyword>
<dbReference type="Gene3D" id="1.10.4030.10">
    <property type="entry name" value="Porin chaperone SurA, peptide-binding domain"/>
    <property type="match status" value="1"/>
</dbReference>